<protein>
    <submittedName>
        <fullName evidence="1">Uncharacterized protein</fullName>
    </submittedName>
</protein>
<proteinExistence type="predicted"/>
<sequence>MTPMISVIAEYLCLQFTRMLMRKFHSVSTHRRCFVFCRCKLPKFYDMQLKKNPSVLVEQNKVTCKMCTEKWKA</sequence>
<dbReference type="AlphaFoldDB" id="A0A0V1LS26"/>
<dbReference type="Proteomes" id="UP000054721">
    <property type="component" value="Unassembled WGS sequence"/>
</dbReference>
<organism evidence="1 2">
    <name type="scientific">Trichinella nativa</name>
    <dbReference type="NCBI Taxonomy" id="6335"/>
    <lineage>
        <taxon>Eukaryota</taxon>
        <taxon>Metazoa</taxon>
        <taxon>Ecdysozoa</taxon>
        <taxon>Nematoda</taxon>
        <taxon>Enoplea</taxon>
        <taxon>Dorylaimia</taxon>
        <taxon>Trichinellida</taxon>
        <taxon>Trichinellidae</taxon>
        <taxon>Trichinella</taxon>
    </lineage>
</organism>
<evidence type="ECO:0000313" key="1">
    <source>
        <dbReference type="EMBL" id="KRZ62188.1"/>
    </source>
</evidence>
<reference evidence="1 2" key="1">
    <citation type="submission" date="2015-05" db="EMBL/GenBank/DDBJ databases">
        <title>Evolution of Trichinella species and genotypes.</title>
        <authorList>
            <person name="Korhonen P.K."/>
            <person name="Edoardo P."/>
            <person name="Giuseppe L.R."/>
            <person name="Gasser R.B."/>
        </authorList>
    </citation>
    <scope>NUCLEOTIDE SEQUENCE [LARGE SCALE GENOMIC DNA]</scope>
    <source>
        <strain evidence="1">ISS10</strain>
    </source>
</reference>
<evidence type="ECO:0000313" key="2">
    <source>
        <dbReference type="Proteomes" id="UP000054721"/>
    </source>
</evidence>
<comment type="caution">
    <text evidence="1">The sequence shown here is derived from an EMBL/GenBank/DDBJ whole genome shotgun (WGS) entry which is preliminary data.</text>
</comment>
<accession>A0A0V1LS26</accession>
<keyword evidence="2" id="KW-1185">Reference proteome</keyword>
<dbReference type="OrthoDB" id="10479470at2759"/>
<name>A0A0V1LS26_9BILA</name>
<dbReference type="EMBL" id="JYDW01000011">
    <property type="protein sequence ID" value="KRZ62188.1"/>
    <property type="molecule type" value="Genomic_DNA"/>
</dbReference>
<gene>
    <name evidence="1" type="ORF">T02_12304</name>
</gene>